<feature type="signal peptide" evidence="1">
    <location>
        <begin position="1"/>
        <end position="22"/>
    </location>
</feature>
<dbReference type="RefSeq" id="WP_168884515.1">
    <property type="nucleotide sequence ID" value="NZ_JABAIL010000008.1"/>
</dbReference>
<dbReference type="EMBL" id="JABAIL010000008">
    <property type="protein sequence ID" value="NLR93802.1"/>
    <property type="molecule type" value="Genomic_DNA"/>
</dbReference>
<dbReference type="AlphaFoldDB" id="A0A7X8SPB7"/>
<accession>A0A7X8SPB7</accession>
<reference evidence="2 3" key="1">
    <citation type="submission" date="2020-04" db="EMBL/GenBank/DDBJ databases">
        <title>Flammeovirga sp. SR4, a novel species isolated from seawater.</title>
        <authorList>
            <person name="Wang X."/>
        </authorList>
    </citation>
    <scope>NUCLEOTIDE SEQUENCE [LARGE SCALE GENOMIC DNA]</scope>
    <source>
        <strain evidence="2 3">SR4</strain>
    </source>
</reference>
<keyword evidence="1" id="KW-0732">Signal</keyword>
<organism evidence="2 3">
    <name type="scientific">Flammeovirga agarivorans</name>
    <dbReference type="NCBI Taxonomy" id="2726742"/>
    <lineage>
        <taxon>Bacteria</taxon>
        <taxon>Pseudomonadati</taxon>
        <taxon>Bacteroidota</taxon>
        <taxon>Cytophagia</taxon>
        <taxon>Cytophagales</taxon>
        <taxon>Flammeovirgaceae</taxon>
        <taxon>Flammeovirga</taxon>
    </lineage>
</organism>
<protein>
    <recommendedName>
        <fullName evidence="4">Peptidase MA superfamily protein</fullName>
    </recommendedName>
</protein>
<keyword evidence="3" id="KW-1185">Reference proteome</keyword>
<dbReference type="Proteomes" id="UP000585050">
    <property type="component" value="Unassembled WGS sequence"/>
</dbReference>
<proteinExistence type="predicted"/>
<sequence length="241" mass="27701">MKKIVKVSLILLVILMSTMAIHAIAMPQLSRCLVIDAYEFKQVGNLYYRPDVSEEKITALNTMLEQAKERNLEFWGNNTASPKFIYCDTDDDYRRFGSPMMTPAGTHPHFQSYVIISREGLNLDILAHEICHAELSARVGFVTRALKLPVWFDEGVAMQIDHRNYYSLDSLAVKSNQFTELPDIENMGPAQFWGGNHSDIRMNYLTAKYKIQQWDPEQNLSLFIKKINEGASFEEAYSFNK</sequence>
<feature type="chain" id="PRO_5031486958" description="Peptidase MA superfamily protein" evidence="1">
    <location>
        <begin position="23"/>
        <end position="241"/>
    </location>
</feature>
<name>A0A7X8SPB7_9BACT</name>
<evidence type="ECO:0008006" key="4">
    <source>
        <dbReference type="Google" id="ProtNLM"/>
    </source>
</evidence>
<gene>
    <name evidence="2" type="ORF">HGP29_21555</name>
</gene>
<evidence type="ECO:0000313" key="2">
    <source>
        <dbReference type="EMBL" id="NLR93802.1"/>
    </source>
</evidence>
<comment type="caution">
    <text evidence="2">The sequence shown here is derived from an EMBL/GenBank/DDBJ whole genome shotgun (WGS) entry which is preliminary data.</text>
</comment>
<evidence type="ECO:0000256" key="1">
    <source>
        <dbReference type="SAM" id="SignalP"/>
    </source>
</evidence>
<evidence type="ECO:0000313" key="3">
    <source>
        <dbReference type="Proteomes" id="UP000585050"/>
    </source>
</evidence>